<organism evidence="7 8">
    <name type="scientific">Solibaculum intestinale</name>
    <dbReference type="NCBI Taxonomy" id="3133165"/>
    <lineage>
        <taxon>Bacteria</taxon>
        <taxon>Bacillati</taxon>
        <taxon>Bacillota</taxon>
        <taxon>Clostridia</taxon>
        <taxon>Eubacteriales</taxon>
        <taxon>Oscillospiraceae</taxon>
        <taxon>Solibaculum</taxon>
    </lineage>
</organism>
<keyword evidence="4" id="KW-0573">Peptidoglycan synthesis</keyword>
<comment type="similarity">
    <text evidence="1">Belongs to the FemABX family.</text>
</comment>
<evidence type="ECO:0000256" key="4">
    <source>
        <dbReference type="ARBA" id="ARBA00022984"/>
    </source>
</evidence>
<evidence type="ECO:0000256" key="6">
    <source>
        <dbReference type="ARBA" id="ARBA00023316"/>
    </source>
</evidence>
<comment type="caution">
    <text evidence="7">The sequence shown here is derived from an EMBL/GenBank/DDBJ whole genome shotgun (WGS) entry which is preliminary data.</text>
</comment>
<evidence type="ECO:0000313" key="7">
    <source>
        <dbReference type="EMBL" id="MEQ2439818.1"/>
    </source>
</evidence>
<evidence type="ECO:0000256" key="2">
    <source>
        <dbReference type="ARBA" id="ARBA00022679"/>
    </source>
</evidence>
<keyword evidence="2" id="KW-0808">Transferase</keyword>
<keyword evidence="5" id="KW-0012">Acyltransferase</keyword>
<evidence type="ECO:0000256" key="5">
    <source>
        <dbReference type="ARBA" id="ARBA00023315"/>
    </source>
</evidence>
<dbReference type="InterPro" id="IPR003447">
    <property type="entry name" value="FEMABX"/>
</dbReference>
<dbReference type="InterPro" id="IPR050644">
    <property type="entry name" value="PG_Glycine_Bridge_Synth"/>
</dbReference>
<reference evidence="7 8" key="1">
    <citation type="submission" date="2024-03" db="EMBL/GenBank/DDBJ databases">
        <title>Human intestinal bacterial collection.</title>
        <authorList>
            <person name="Pauvert C."/>
            <person name="Hitch T.C.A."/>
            <person name="Clavel T."/>
        </authorList>
    </citation>
    <scope>NUCLEOTIDE SEQUENCE [LARGE SCALE GENOMIC DNA]</scope>
    <source>
        <strain evidence="7 8">CLA-JM-H44</strain>
    </source>
</reference>
<name>A0ABV1DXN8_9FIRM</name>
<evidence type="ECO:0000256" key="3">
    <source>
        <dbReference type="ARBA" id="ARBA00022960"/>
    </source>
</evidence>
<dbReference type="Gene3D" id="3.40.630.30">
    <property type="match status" value="2"/>
</dbReference>
<dbReference type="Proteomes" id="UP001489509">
    <property type="component" value="Unassembled WGS sequence"/>
</dbReference>
<keyword evidence="3" id="KW-0133">Cell shape</keyword>
<keyword evidence="6" id="KW-0961">Cell wall biogenesis/degradation</keyword>
<gene>
    <name evidence="7" type="ORF">WMO26_03145</name>
</gene>
<dbReference type="InterPro" id="IPR016181">
    <property type="entry name" value="Acyl_CoA_acyltransferase"/>
</dbReference>
<sequence>MNYRFSTKVPKEEYDEFLMHVPMVPYGQRPEWGVAKSFWRPALCGLYRDDKLVAASQLLTRDLPMGFQIIYATRGFLLDYTDKEVLHRFTEGAREYAKSQKAFCIKIDPFILNNDHWGVDPAPIFENLKAEGYLHQGFGVTLYDYFMPRFQMAVRLTDENRQPLDPKALLKSFRKDARATIGNYQKNRGVFFEKAGPEDDLSEFARMVACTEERQNVVLRNAEYFRGIKKAFGDKMDVYYGRLDLDKYIAFTQAAIDKGQNVEKNTANLEEAKKAKEERGQIVTLCGGLFLLPPKGEGYRFAEYLYAGNDLSLFPRLSTSNGMLYAAMCDFIEAGYDYCNLGGVEGSMDTPLYEFKQKFSPEMLELIGEFDLVVRPVQYHLFTKYLPAMRKVMQKVRRTSRKLSRAKQKDHQEG</sequence>
<dbReference type="PROSITE" id="PS51191">
    <property type="entry name" value="FEMABX"/>
    <property type="match status" value="1"/>
</dbReference>
<dbReference type="PANTHER" id="PTHR36174:SF1">
    <property type="entry name" value="LIPID II:GLYCINE GLYCYLTRANSFERASE"/>
    <property type="match status" value="1"/>
</dbReference>
<dbReference type="Pfam" id="PF02388">
    <property type="entry name" value="FemAB"/>
    <property type="match status" value="1"/>
</dbReference>
<dbReference type="EMBL" id="JBBMFD010000003">
    <property type="protein sequence ID" value="MEQ2439818.1"/>
    <property type="molecule type" value="Genomic_DNA"/>
</dbReference>
<proteinExistence type="inferred from homology"/>
<dbReference type="PANTHER" id="PTHR36174">
    <property type="entry name" value="LIPID II:GLYCINE GLYCYLTRANSFERASE"/>
    <property type="match status" value="1"/>
</dbReference>
<dbReference type="SUPFAM" id="SSF55729">
    <property type="entry name" value="Acyl-CoA N-acyltransferases (Nat)"/>
    <property type="match status" value="2"/>
</dbReference>
<evidence type="ECO:0000313" key="8">
    <source>
        <dbReference type="Proteomes" id="UP001489509"/>
    </source>
</evidence>
<accession>A0ABV1DXN8</accession>
<protein>
    <submittedName>
        <fullName evidence="7">Peptidoglycan bridge formation glycyltransferase FemA/FemB family protein</fullName>
    </submittedName>
</protein>
<dbReference type="RefSeq" id="WP_349218084.1">
    <property type="nucleotide sequence ID" value="NZ_JBBMFD010000003.1"/>
</dbReference>
<evidence type="ECO:0000256" key="1">
    <source>
        <dbReference type="ARBA" id="ARBA00009943"/>
    </source>
</evidence>
<keyword evidence="8" id="KW-1185">Reference proteome</keyword>